<proteinExistence type="predicted"/>
<comment type="caution">
    <text evidence="1">The sequence shown here is derived from an EMBL/GenBank/DDBJ whole genome shotgun (WGS) entry which is preliminary data.</text>
</comment>
<evidence type="ECO:0000313" key="1">
    <source>
        <dbReference type="EMBL" id="KAK8845797.1"/>
    </source>
</evidence>
<gene>
    <name evidence="1" type="ORF">M9Y10_020718</name>
</gene>
<accession>A0ABR2HEE1</accession>
<name>A0ABR2HEE1_9EUKA</name>
<protein>
    <submittedName>
        <fullName evidence="1">Uncharacterized protein</fullName>
    </submittedName>
</protein>
<organism evidence="1 2">
    <name type="scientific">Tritrichomonas musculus</name>
    <dbReference type="NCBI Taxonomy" id="1915356"/>
    <lineage>
        <taxon>Eukaryota</taxon>
        <taxon>Metamonada</taxon>
        <taxon>Parabasalia</taxon>
        <taxon>Tritrichomonadida</taxon>
        <taxon>Tritrichomonadidae</taxon>
        <taxon>Tritrichomonas</taxon>
    </lineage>
</organism>
<dbReference type="EMBL" id="JAPFFF010000030">
    <property type="protein sequence ID" value="KAK8845797.1"/>
    <property type="molecule type" value="Genomic_DNA"/>
</dbReference>
<evidence type="ECO:0000313" key="2">
    <source>
        <dbReference type="Proteomes" id="UP001470230"/>
    </source>
</evidence>
<keyword evidence="2" id="KW-1185">Reference proteome</keyword>
<dbReference type="Proteomes" id="UP001470230">
    <property type="component" value="Unassembled WGS sequence"/>
</dbReference>
<reference evidence="1 2" key="1">
    <citation type="submission" date="2024-04" db="EMBL/GenBank/DDBJ databases">
        <title>Tritrichomonas musculus Genome.</title>
        <authorList>
            <person name="Alves-Ferreira E."/>
            <person name="Grigg M."/>
            <person name="Lorenzi H."/>
            <person name="Galac M."/>
        </authorList>
    </citation>
    <scope>NUCLEOTIDE SEQUENCE [LARGE SCALE GENOMIC DNA]</scope>
    <source>
        <strain evidence="1 2">EAF2021</strain>
    </source>
</reference>
<sequence length="872" mass="102021">MTISGENLTIFQKFGEFCKNYWNIRGPPSEFCDKIMKEFPIKDIEMVTLFFLQKVGENPKEFNTSTCEYMLSIISDDPSIVFANLDLNNQSLVIGARKVVEMIKIESFNALPVYSEKSANTVLNALLVVLMNENKAELKRDVLQLSQFPYFCILISSGRLFSSEKYKSAQMLFKENNPFDVPIRQLPMTQAYLAIALFPGNLIEPLYANDKFRNLFFLFAVFQLVILDNTNVKILLTDSTSACIFNYFTMNYLVCPSYILSFYLINFPHKHFNSKNIIKMNDLRSSFEENDYYEDYNSDHFLMDSNDSSNSSSTIKYSQENILNFFYEKGRSDQNQKYFVFNSDIIHEILPNGILPTYDKALDFLTLKPDSFSIDTLIDDALNYPSFTSEIANIFMMKLKEKNIADAVNLANQILKRVEDIRITWIAQQVFFPIMTSLYECLNEIYDEYQFEVLLFLFFSFYEGCTSQGDEEILKILRKFNSNFDEQFRLYLDNFLNQTEELIISNDIDVNDQRPIKKLIAFLNKCIERNDVDSSDVMKCPYLFLSAFIWGIKTIHPNSFKLLTLKFPKYKILKKFFVHLSCCQRSKKDQELKESSNFIFNVSSFYFSFDLLTRFPPTNEEGIRLIILQHLQQISMPETGIKQVEGIIISWRAWMKIFSIEKFVLILIETIIWAGGSKLDQMKTRNSFLYAERLLATVFLNSIKTSMCISLNDQKEFNFDTKKFERKSVDNSNNNADVVDLEYNNKIDQSFRIAIWTALEFVNNYQGEYSDGIGIASFCLLLNISMKNDWKSEFKQMLEFSNKMLKESNWKSLKNSFGTNLLFLSLSILDIHDLIRIDMFDFDFLQMNWRFGISFFFIKSAFKRLKKLNLIP</sequence>